<dbReference type="EMBL" id="JUEU01000118">
    <property type="protein sequence ID" value="KOP59466.1"/>
    <property type="molecule type" value="Genomic_DNA"/>
</dbReference>
<reference evidence="1 2" key="2">
    <citation type="submission" date="2015-09" db="EMBL/GenBank/DDBJ databases">
        <title>Genome analysis of Pseudomonas syringae pv. porri LMG.</title>
        <authorList>
            <person name="Rombouts S."/>
        </authorList>
    </citation>
    <scope>NUCLEOTIDE SEQUENCE [LARGE SCALE GENOMIC DNA]</scope>
    <source>
        <strain evidence="1 2">LMG 28496</strain>
    </source>
</reference>
<proteinExistence type="predicted"/>
<keyword evidence="2" id="KW-1185">Reference proteome</keyword>
<dbReference type="Proteomes" id="UP000037201">
    <property type="component" value="Unassembled WGS sequence"/>
</dbReference>
<evidence type="ECO:0000313" key="1">
    <source>
        <dbReference type="EMBL" id="KOP59466.1"/>
    </source>
</evidence>
<comment type="caution">
    <text evidence="1">The sequence shown here is derived from an EMBL/GenBank/DDBJ whole genome shotgun (WGS) entry which is preliminary data.</text>
</comment>
<sequence length="85" mass="10381">MRKLQTKRDDRQFYINLEADRVFNELTFELDKIRSHVNIWDFFGINTRIALMLLRIDYDKSKPECLRVITEKFYEKYGKDSSKIL</sequence>
<organism evidence="1 2">
    <name type="scientific">Pseudomonas coronafaciens pv. porri</name>
    <dbReference type="NCBI Taxonomy" id="83964"/>
    <lineage>
        <taxon>Bacteria</taxon>
        <taxon>Pseudomonadati</taxon>
        <taxon>Pseudomonadota</taxon>
        <taxon>Gammaproteobacteria</taxon>
        <taxon>Pseudomonadales</taxon>
        <taxon>Pseudomonadaceae</taxon>
        <taxon>Pseudomonas</taxon>
        <taxon>Pseudomonas coronafaciens</taxon>
    </lineage>
</organism>
<gene>
    <name evidence="1" type="ORF">OX90_11325</name>
</gene>
<name>A0ABR5JPK8_9PSED</name>
<evidence type="ECO:0000313" key="2">
    <source>
        <dbReference type="Proteomes" id="UP000037201"/>
    </source>
</evidence>
<dbReference type="RefSeq" id="WP_053486522.1">
    <property type="nucleotide sequence ID" value="NZ_JUEU01000118.1"/>
</dbReference>
<accession>A0ABR5JPK8</accession>
<reference evidence="1 2" key="1">
    <citation type="submission" date="2014-12" db="EMBL/GenBank/DDBJ databases">
        <authorList>
            <person name="Baeyen S."/>
        </authorList>
    </citation>
    <scope>NUCLEOTIDE SEQUENCE [LARGE SCALE GENOMIC DNA]</scope>
    <source>
        <strain evidence="1 2">LMG 28496</strain>
    </source>
</reference>
<protein>
    <submittedName>
        <fullName evidence="1">Uncharacterized protein</fullName>
    </submittedName>
</protein>